<sequence length="417" mass="46204">MANKIENPVIIIGAGISGLLLAQYLTLAKIPFRIFERRENLGTTNEGWGLTLTWSLPTLRDLLPASLWHRLPEAYVDRAAVERGEASTFPFFDLSTGELKGKTPPAPASRRIRVNREKFRNLLATGIAIEWGKTLSSYESAKDGVTVFFKDGSECSGSLLVGCDGTHSEVRSQLLPDANENYIPIRLMGTKLHMSPIEIEPLRNLDSFFLQATSSKNDTFVYFSVLDAPGNGSSRSYVAQIVVSWPYRKGFLNRDSPLAMPSSNAARLDLLKTFAETWAEPFRSLAFNLPDTAELKPLDLTDWPPAKDVHGNGRAMLVGDALHPMAMYRGDGANHSIQDIQEIAQTIAPLLSGTISESTLRAAIDNYEDEVIARCRPAVLASRQAAFDAHDYRRINPQSPLLSPRVMMIKFDEHDEV</sequence>
<keyword evidence="2" id="KW-0285">Flavoprotein</keyword>
<evidence type="ECO:0000256" key="3">
    <source>
        <dbReference type="ARBA" id="ARBA00022827"/>
    </source>
</evidence>
<evidence type="ECO:0000313" key="8">
    <source>
        <dbReference type="Proteomes" id="UP000077069"/>
    </source>
</evidence>
<keyword evidence="4" id="KW-0560">Oxidoreductase</keyword>
<comment type="cofactor">
    <cofactor evidence="1">
        <name>FAD</name>
        <dbReference type="ChEBI" id="CHEBI:57692"/>
    </cofactor>
</comment>
<keyword evidence="8" id="KW-1185">Reference proteome</keyword>
<dbReference type="PANTHER" id="PTHR47178">
    <property type="entry name" value="MONOOXYGENASE, FAD-BINDING"/>
    <property type="match status" value="1"/>
</dbReference>
<accession>A0A177CN66</accession>
<dbReference type="Proteomes" id="UP000077069">
    <property type="component" value="Unassembled WGS sequence"/>
</dbReference>
<evidence type="ECO:0000256" key="4">
    <source>
        <dbReference type="ARBA" id="ARBA00023002"/>
    </source>
</evidence>
<dbReference type="InterPro" id="IPR002938">
    <property type="entry name" value="FAD-bd"/>
</dbReference>
<evidence type="ECO:0000259" key="6">
    <source>
        <dbReference type="Pfam" id="PF01494"/>
    </source>
</evidence>
<feature type="domain" description="FAD-binding" evidence="6">
    <location>
        <begin position="8"/>
        <end position="370"/>
    </location>
</feature>
<dbReference type="GeneID" id="28770212"/>
<dbReference type="AlphaFoldDB" id="A0A177CN66"/>
<evidence type="ECO:0000256" key="5">
    <source>
        <dbReference type="ARBA" id="ARBA00023033"/>
    </source>
</evidence>
<dbReference type="OrthoDB" id="47494at2759"/>
<dbReference type="PANTHER" id="PTHR47178:SF1">
    <property type="entry name" value="FAD-BINDING DOMAIN-CONTAINING PROTEIN-RELATED"/>
    <property type="match status" value="1"/>
</dbReference>
<protein>
    <submittedName>
        <fullName evidence="7">FAD binding domain-containing protein</fullName>
    </submittedName>
</protein>
<dbReference type="SUPFAM" id="SSF51905">
    <property type="entry name" value="FAD/NAD(P)-binding domain"/>
    <property type="match status" value="1"/>
</dbReference>
<gene>
    <name evidence="7" type="ORF">CC84DRAFT_574718</name>
</gene>
<dbReference type="Pfam" id="PF01494">
    <property type="entry name" value="FAD_binding_3"/>
    <property type="match status" value="1"/>
</dbReference>
<dbReference type="RefSeq" id="XP_018038705.1">
    <property type="nucleotide sequence ID" value="XM_018186726.1"/>
</dbReference>
<keyword evidence="3" id="KW-0274">FAD</keyword>
<organism evidence="7 8">
    <name type="scientific">Paraphaeosphaeria sporulosa</name>
    <dbReference type="NCBI Taxonomy" id="1460663"/>
    <lineage>
        <taxon>Eukaryota</taxon>
        <taxon>Fungi</taxon>
        <taxon>Dikarya</taxon>
        <taxon>Ascomycota</taxon>
        <taxon>Pezizomycotina</taxon>
        <taxon>Dothideomycetes</taxon>
        <taxon>Pleosporomycetidae</taxon>
        <taxon>Pleosporales</taxon>
        <taxon>Massarineae</taxon>
        <taxon>Didymosphaeriaceae</taxon>
        <taxon>Paraphaeosphaeria</taxon>
    </lineage>
</organism>
<dbReference type="InterPro" id="IPR036188">
    <property type="entry name" value="FAD/NAD-bd_sf"/>
</dbReference>
<dbReference type="GO" id="GO:0071949">
    <property type="term" value="F:FAD binding"/>
    <property type="evidence" value="ECO:0007669"/>
    <property type="project" value="InterPro"/>
</dbReference>
<keyword evidence="5" id="KW-0503">Monooxygenase</keyword>
<dbReference type="STRING" id="1460663.A0A177CN66"/>
<reference evidence="7 8" key="1">
    <citation type="submission" date="2016-05" db="EMBL/GenBank/DDBJ databases">
        <title>Comparative analysis of secretome profiles of manganese(II)-oxidizing ascomycete fungi.</title>
        <authorList>
            <consortium name="DOE Joint Genome Institute"/>
            <person name="Zeiner C.A."/>
            <person name="Purvine S.O."/>
            <person name="Zink E.M."/>
            <person name="Wu S."/>
            <person name="Pasa-Tolic L."/>
            <person name="Chaput D.L."/>
            <person name="Haridas S."/>
            <person name="Grigoriev I.V."/>
            <person name="Santelli C.M."/>
            <person name="Hansel C.M."/>
        </authorList>
    </citation>
    <scope>NUCLEOTIDE SEQUENCE [LARGE SCALE GENOMIC DNA]</scope>
    <source>
        <strain evidence="7 8">AP3s5-JAC2a</strain>
    </source>
</reference>
<evidence type="ECO:0000256" key="2">
    <source>
        <dbReference type="ARBA" id="ARBA00022630"/>
    </source>
</evidence>
<evidence type="ECO:0000256" key="1">
    <source>
        <dbReference type="ARBA" id="ARBA00001974"/>
    </source>
</evidence>
<evidence type="ECO:0000313" key="7">
    <source>
        <dbReference type="EMBL" id="OAG08340.1"/>
    </source>
</evidence>
<proteinExistence type="predicted"/>
<dbReference type="GO" id="GO:0004497">
    <property type="term" value="F:monooxygenase activity"/>
    <property type="evidence" value="ECO:0007669"/>
    <property type="project" value="UniProtKB-KW"/>
</dbReference>
<name>A0A177CN66_9PLEO</name>
<dbReference type="InParanoid" id="A0A177CN66"/>
<dbReference type="PRINTS" id="PR00420">
    <property type="entry name" value="RNGMNOXGNASE"/>
</dbReference>
<dbReference type="Gene3D" id="3.50.50.60">
    <property type="entry name" value="FAD/NAD(P)-binding domain"/>
    <property type="match status" value="1"/>
</dbReference>
<dbReference type="EMBL" id="KV441550">
    <property type="protein sequence ID" value="OAG08340.1"/>
    <property type="molecule type" value="Genomic_DNA"/>
</dbReference>